<dbReference type="PANTHER" id="PTHR16301">
    <property type="entry name" value="IMPACT-RELATED"/>
    <property type="match status" value="1"/>
</dbReference>
<keyword evidence="4" id="KW-1185">Reference proteome</keyword>
<reference evidence="4" key="1">
    <citation type="journal article" date="2019" name="Int. J. Syst. Evol. Microbiol.">
        <title>The Global Catalogue of Microorganisms (GCM) 10K type strain sequencing project: providing services to taxonomists for standard genome sequencing and annotation.</title>
        <authorList>
            <consortium name="The Broad Institute Genomics Platform"/>
            <consortium name="The Broad Institute Genome Sequencing Center for Infectious Disease"/>
            <person name="Wu L."/>
            <person name="Ma J."/>
        </authorList>
    </citation>
    <scope>NUCLEOTIDE SEQUENCE [LARGE SCALE GENOMIC DNA]</scope>
    <source>
        <strain evidence="4">CGMCC 1.12931</strain>
    </source>
</reference>
<comment type="similarity">
    <text evidence="1">Belongs to the IMPACT family.</text>
</comment>
<organism evidence="3 4">
    <name type="scientific">Psychroflexus planctonicus</name>
    <dbReference type="NCBI Taxonomy" id="1526575"/>
    <lineage>
        <taxon>Bacteria</taxon>
        <taxon>Pseudomonadati</taxon>
        <taxon>Bacteroidota</taxon>
        <taxon>Flavobacteriia</taxon>
        <taxon>Flavobacteriales</taxon>
        <taxon>Flavobacteriaceae</taxon>
        <taxon>Psychroflexus</taxon>
    </lineage>
</organism>
<comment type="caution">
    <text evidence="3">The sequence shown here is derived from an EMBL/GenBank/DDBJ whole genome shotgun (WGS) entry which is preliminary data.</text>
</comment>
<proteinExistence type="inferred from homology"/>
<name>A0ABQ1SH65_9FLAO</name>
<dbReference type="Pfam" id="PF01205">
    <property type="entry name" value="Impact_N"/>
    <property type="match status" value="1"/>
</dbReference>
<dbReference type="InterPro" id="IPR036956">
    <property type="entry name" value="Impact_N_sf"/>
</dbReference>
<dbReference type="Proteomes" id="UP000599179">
    <property type="component" value="Unassembled WGS sequence"/>
</dbReference>
<sequence length="206" mass="23847">MKDVYYTIASPVSDVIYKEKGSKFIGYAFPVRSEDEIELAMEEVKQKHHKARHFCYAWQLEKDYSRFRANDDGEPSNSAGMPIYGQLQAFNLTNCLVVVVRYFGGTKLGVGGLISTYKTTAQQTLQQAKITKHTIDEEFKVHCNYDMMNVVMRYIEEDNLHLIHQNLEMDCDFTLGVRKKEFKRVLAKFQKVYGLQIDHPSLKKEG</sequence>
<evidence type="ECO:0000259" key="2">
    <source>
        <dbReference type="Pfam" id="PF01205"/>
    </source>
</evidence>
<gene>
    <name evidence="3" type="ORF">GCM10010832_20090</name>
</gene>
<dbReference type="InterPro" id="IPR020568">
    <property type="entry name" value="Ribosomal_Su5_D2-typ_SF"/>
</dbReference>
<feature type="domain" description="Impact N-terminal" evidence="2">
    <location>
        <begin position="20"/>
        <end position="125"/>
    </location>
</feature>
<dbReference type="EMBL" id="BMGM01000008">
    <property type="protein sequence ID" value="GGE39869.1"/>
    <property type="molecule type" value="Genomic_DNA"/>
</dbReference>
<dbReference type="Gene3D" id="3.30.230.30">
    <property type="entry name" value="Impact, N-terminal domain"/>
    <property type="match status" value="1"/>
</dbReference>
<accession>A0ABQ1SH65</accession>
<dbReference type="InterPro" id="IPR023582">
    <property type="entry name" value="Impact"/>
</dbReference>
<dbReference type="SUPFAM" id="SSF54211">
    <property type="entry name" value="Ribosomal protein S5 domain 2-like"/>
    <property type="match status" value="1"/>
</dbReference>
<dbReference type="PANTHER" id="PTHR16301:SF20">
    <property type="entry name" value="IMPACT FAMILY MEMBER YIGZ"/>
    <property type="match status" value="1"/>
</dbReference>
<evidence type="ECO:0000256" key="1">
    <source>
        <dbReference type="ARBA" id="ARBA00007665"/>
    </source>
</evidence>
<evidence type="ECO:0000313" key="3">
    <source>
        <dbReference type="EMBL" id="GGE39869.1"/>
    </source>
</evidence>
<dbReference type="RefSeq" id="WP_188458985.1">
    <property type="nucleotide sequence ID" value="NZ_BMGM01000008.1"/>
</dbReference>
<protein>
    <recommendedName>
        <fullName evidence="2">Impact N-terminal domain-containing protein</fullName>
    </recommendedName>
</protein>
<evidence type="ECO:0000313" key="4">
    <source>
        <dbReference type="Proteomes" id="UP000599179"/>
    </source>
</evidence>
<dbReference type="InterPro" id="IPR001498">
    <property type="entry name" value="Impact_N"/>
</dbReference>